<organism evidence="1 2">
    <name type="scientific">Allacma fusca</name>
    <dbReference type="NCBI Taxonomy" id="39272"/>
    <lineage>
        <taxon>Eukaryota</taxon>
        <taxon>Metazoa</taxon>
        <taxon>Ecdysozoa</taxon>
        <taxon>Arthropoda</taxon>
        <taxon>Hexapoda</taxon>
        <taxon>Collembola</taxon>
        <taxon>Symphypleona</taxon>
        <taxon>Sminthuridae</taxon>
        <taxon>Allacma</taxon>
    </lineage>
</organism>
<dbReference type="OrthoDB" id="1607513at2759"/>
<evidence type="ECO:0000313" key="1">
    <source>
        <dbReference type="EMBL" id="CAG7731444.1"/>
    </source>
</evidence>
<proteinExistence type="predicted"/>
<sequence length="182" mass="20489">MQKCPGKISLVVDCWTTRSGKSFHGILATSVDADWKYQQLLLDFDIMKGSHTGKKLAESVFKTLTEFQACDKLLAVTSDNASNMNTMFEELGFLINPGFAPEFEFKEHRIRCLAHIINLACQAALTVLKRTETKDIAEEYLSMSDSSDTDENADDKSLRIGNKLSLYTRLKRAIVKIRKSTI</sequence>
<dbReference type="PANTHER" id="PTHR47501">
    <property type="entry name" value="TRANSPOSASE-RELATED"/>
    <property type="match status" value="1"/>
</dbReference>
<dbReference type="PANTHER" id="PTHR47501:SF5">
    <property type="entry name" value="HAT C-TERMINAL DIMERISATION DOMAIN-CONTAINING PROTEIN"/>
    <property type="match status" value="1"/>
</dbReference>
<evidence type="ECO:0000313" key="2">
    <source>
        <dbReference type="Proteomes" id="UP000708208"/>
    </source>
</evidence>
<evidence type="ECO:0008006" key="3">
    <source>
        <dbReference type="Google" id="ProtNLM"/>
    </source>
</evidence>
<dbReference type="EMBL" id="CAJVCH010212828">
    <property type="protein sequence ID" value="CAG7731444.1"/>
    <property type="molecule type" value="Genomic_DNA"/>
</dbReference>
<comment type="caution">
    <text evidence="1">The sequence shown here is derived from an EMBL/GenBank/DDBJ whole genome shotgun (WGS) entry which is preliminary data.</text>
</comment>
<dbReference type="Proteomes" id="UP000708208">
    <property type="component" value="Unassembled WGS sequence"/>
</dbReference>
<gene>
    <name evidence="1" type="ORF">AFUS01_LOCUS20031</name>
</gene>
<keyword evidence="2" id="KW-1185">Reference proteome</keyword>
<reference evidence="1" key="1">
    <citation type="submission" date="2021-06" db="EMBL/GenBank/DDBJ databases">
        <authorList>
            <person name="Hodson N. C."/>
            <person name="Mongue J. A."/>
            <person name="Jaron S. K."/>
        </authorList>
    </citation>
    <scope>NUCLEOTIDE SEQUENCE</scope>
</reference>
<accession>A0A8J2K4T4</accession>
<protein>
    <recommendedName>
        <fullName evidence="3">Transposase</fullName>
    </recommendedName>
</protein>
<feature type="non-terminal residue" evidence="1">
    <location>
        <position position="1"/>
    </location>
</feature>
<dbReference type="AlphaFoldDB" id="A0A8J2K4T4"/>
<name>A0A8J2K4T4_9HEXA</name>